<dbReference type="Proteomes" id="UP000637788">
    <property type="component" value="Unassembled WGS sequence"/>
</dbReference>
<dbReference type="SUPFAM" id="SSF51445">
    <property type="entry name" value="(Trans)glycosidases"/>
    <property type="match status" value="1"/>
</dbReference>
<sequence length="501" mass="55346">MPDTAKEWASPNGRHRSTWGGRGKPKRSRRAPPGRLLLERPAGDRGSRRWRIASLAVVTAALAFIVSLWTGPLGLGGGTSGPARGDKVHGTPAPVGGTPEPSLGWGLTHTQYSADVGDPAATERARKALSAESLPQNQHIMGWGADNPEPSPGRYDFAALDSRMDLIRATGGTPVITLCCAPDWMKGGTPGRTDWSRPSLETAPSPEHYDDFAALAATVAQRYPDVRHFIVWNEFKGFFDDSKQRWNYEGYTQLYNQVRQALKTVNKDNLVGGPYLNMDSFEPGSTTHASGLKGPWGSVDQRVLDAFDYWNKHKSGADFVVVDGSSYTHHDETPPNEFRATDKFTAVGQWVQERTDLPLWWAEYHVEPNGDRWSEPHRKAVQAAGMIAVVRGGATTGFYWNPQRRGERCAGCLWRSTEFADRTGGDTLPMLDLVRRFHAEFPPGTAYRSVDVTSDDASTVRILADTETTVVVNTEDRALQVEIEGRTFDMDAYEVLWLDSV</sequence>
<evidence type="ECO:0000313" key="7">
    <source>
        <dbReference type="EMBL" id="GGK84728.1"/>
    </source>
</evidence>
<comment type="caution">
    <text evidence="7">The sequence shown here is derived from an EMBL/GenBank/DDBJ whole genome shotgun (WGS) entry which is preliminary data.</text>
</comment>
<keyword evidence="3" id="KW-0326">Glycosidase</keyword>
<gene>
    <name evidence="7" type="ORF">GCM10010094_52390</name>
</gene>
<dbReference type="PANTHER" id="PTHR12631">
    <property type="entry name" value="ALPHA-L-IDURONIDASE"/>
    <property type="match status" value="1"/>
</dbReference>
<protein>
    <recommendedName>
        <fullName evidence="6">Glycosyl hydrolases family 39 N-terminal catalytic domain-containing protein</fullName>
    </recommendedName>
</protein>
<dbReference type="Gene3D" id="3.20.20.80">
    <property type="entry name" value="Glycosidases"/>
    <property type="match status" value="1"/>
</dbReference>
<evidence type="ECO:0000313" key="8">
    <source>
        <dbReference type="Proteomes" id="UP000637788"/>
    </source>
</evidence>
<feature type="compositionally biased region" description="Basic residues" evidence="4">
    <location>
        <begin position="13"/>
        <end position="32"/>
    </location>
</feature>
<keyword evidence="8" id="KW-1185">Reference proteome</keyword>
<dbReference type="PANTHER" id="PTHR12631:SF10">
    <property type="entry name" value="BETA-XYLOSIDASE-LIKE PROTEIN-RELATED"/>
    <property type="match status" value="1"/>
</dbReference>
<dbReference type="InterPro" id="IPR049166">
    <property type="entry name" value="GH39_cat"/>
</dbReference>
<organism evidence="7 8">
    <name type="scientific">Streptomyces flaveus</name>
    <dbReference type="NCBI Taxonomy" id="66370"/>
    <lineage>
        <taxon>Bacteria</taxon>
        <taxon>Bacillati</taxon>
        <taxon>Actinomycetota</taxon>
        <taxon>Actinomycetes</taxon>
        <taxon>Kitasatosporales</taxon>
        <taxon>Streptomycetaceae</taxon>
        <taxon>Streptomyces</taxon>
        <taxon>Streptomyces aurantiacus group</taxon>
    </lineage>
</organism>
<keyword evidence="5" id="KW-0472">Membrane</keyword>
<keyword evidence="2" id="KW-0378">Hydrolase</keyword>
<dbReference type="EMBL" id="BMPQ01000014">
    <property type="protein sequence ID" value="GGK84728.1"/>
    <property type="molecule type" value="Genomic_DNA"/>
</dbReference>
<dbReference type="AlphaFoldDB" id="A0A917R369"/>
<comment type="similarity">
    <text evidence="1">Belongs to the glycosyl hydrolase 39 family.</text>
</comment>
<name>A0A917R369_9ACTN</name>
<feature type="region of interest" description="Disordered" evidence="4">
    <location>
        <begin position="1"/>
        <end position="43"/>
    </location>
</feature>
<accession>A0A917R369</accession>
<evidence type="ECO:0000256" key="4">
    <source>
        <dbReference type="SAM" id="MobiDB-lite"/>
    </source>
</evidence>
<evidence type="ECO:0000256" key="2">
    <source>
        <dbReference type="ARBA" id="ARBA00022801"/>
    </source>
</evidence>
<evidence type="ECO:0000259" key="6">
    <source>
        <dbReference type="Pfam" id="PF01229"/>
    </source>
</evidence>
<proteinExistence type="inferred from homology"/>
<evidence type="ECO:0000256" key="3">
    <source>
        <dbReference type="ARBA" id="ARBA00023295"/>
    </source>
</evidence>
<keyword evidence="5" id="KW-0812">Transmembrane</keyword>
<reference evidence="7" key="2">
    <citation type="submission" date="2020-09" db="EMBL/GenBank/DDBJ databases">
        <authorList>
            <person name="Sun Q."/>
            <person name="Ohkuma M."/>
        </authorList>
    </citation>
    <scope>NUCLEOTIDE SEQUENCE</scope>
    <source>
        <strain evidence="7">JCM 3035</strain>
    </source>
</reference>
<evidence type="ECO:0000256" key="5">
    <source>
        <dbReference type="SAM" id="Phobius"/>
    </source>
</evidence>
<dbReference type="GO" id="GO:0004553">
    <property type="term" value="F:hydrolase activity, hydrolyzing O-glycosyl compounds"/>
    <property type="evidence" value="ECO:0007669"/>
    <property type="project" value="TreeGrafter"/>
</dbReference>
<dbReference type="InterPro" id="IPR051923">
    <property type="entry name" value="Glycosyl_Hydrolase_39"/>
</dbReference>
<keyword evidence="5" id="KW-1133">Transmembrane helix</keyword>
<feature type="transmembrane region" description="Helical" evidence="5">
    <location>
        <begin position="50"/>
        <end position="70"/>
    </location>
</feature>
<dbReference type="InterPro" id="IPR017853">
    <property type="entry name" value="GH"/>
</dbReference>
<feature type="domain" description="Glycosyl hydrolases family 39 N-terminal catalytic" evidence="6">
    <location>
        <begin position="155"/>
        <end position="389"/>
    </location>
</feature>
<feature type="region of interest" description="Disordered" evidence="4">
    <location>
        <begin position="80"/>
        <end position="104"/>
    </location>
</feature>
<dbReference type="Pfam" id="PF01229">
    <property type="entry name" value="Glyco_hydro_39"/>
    <property type="match status" value="1"/>
</dbReference>
<reference evidence="7" key="1">
    <citation type="journal article" date="2014" name="Int. J. Syst. Evol. Microbiol.">
        <title>Complete genome sequence of Corynebacterium casei LMG S-19264T (=DSM 44701T), isolated from a smear-ripened cheese.</title>
        <authorList>
            <consortium name="US DOE Joint Genome Institute (JGI-PGF)"/>
            <person name="Walter F."/>
            <person name="Albersmeier A."/>
            <person name="Kalinowski J."/>
            <person name="Ruckert C."/>
        </authorList>
    </citation>
    <scope>NUCLEOTIDE SEQUENCE</scope>
    <source>
        <strain evidence="7">JCM 3035</strain>
    </source>
</reference>
<evidence type="ECO:0000256" key="1">
    <source>
        <dbReference type="ARBA" id="ARBA00008875"/>
    </source>
</evidence>